<feature type="compositionally biased region" description="Basic and acidic residues" evidence="1">
    <location>
        <begin position="1"/>
        <end position="22"/>
    </location>
</feature>
<protein>
    <recommendedName>
        <fullName evidence="2">Abortive phage infection protein C-terminal domain-containing protein</fullName>
    </recommendedName>
</protein>
<gene>
    <name evidence="3" type="ORF">NK6_8758</name>
</gene>
<dbReference type="Pfam" id="PF10592">
    <property type="entry name" value="AIPR"/>
    <property type="match status" value="1"/>
</dbReference>
<evidence type="ECO:0000259" key="2">
    <source>
        <dbReference type="Pfam" id="PF10592"/>
    </source>
</evidence>
<reference evidence="3 4" key="1">
    <citation type="submission" date="2014-11" db="EMBL/GenBank/DDBJ databases">
        <title>Symbiosis island explosion on the genome of extra-slow-growing strains of soybean bradyrhizobia with massive insertion sequences.</title>
        <authorList>
            <person name="Iida T."/>
            <person name="Minamisawa K."/>
        </authorList>
    </citation>
    <scope>NUCLEOTIDE SEQUENCE [LARGE SCALE GENOMIC DNA]</scope>
    <source>
        <strain evidence="3 4">NK6</strain>
    </source>
</reference>
<evidence type="ECO:0000313" key="3">
    <source>
        <dbReference type="EMBL" id="BAR61905.1"/>
    </source>
</evidence>
<proteinExistence type="predicted"/>
<name>A0A0E3VX22_9BRAD</name>
<dbReference type="EMBL" id="AP014685">
    <property type="protein sequence ID" value="BAR61905.1"/>
    <property type="molecule type" value="Genomic_DNA"/>
</dbReference>
<organism evidence="3 4">
    <name type="scientific">Bradyrhizobium diazoefficiens</name>
    <dbReference type="NCBI Taxonomy" id="1355477"/>
    <lineage>
        <taxon>Bacteria</taxon>
        <taxon>Pseudomonadati</taxon>
        <taxon>Pseudomonadota</taxon>
        <taxon>Alphaproteobacteria</taxon>
        <taxon>Hyphomicrobiales</taxon>
        <taxon>Nitrobacteraceae</taxon>
        <taxon>Bradyrhizobium</taxon>
    </lineage>
</organism>
<accession>A0A0E3VX22</accession>
<evidence type="ECO:0000313" key="4">
    <source>
        <dbReference type="Proteomes" id="UP000063308"/>
    </source>
</evidence>
<dbReference type="InterPro" id="IPR018891">
    <property type="entry name" value="AIPR_C"/>
</dbReference>
<feature type="region of interest" description="Disordered" evidence="1">
    <location>
        <begin position="1"/>
        <end position="25"/>
    </location>
</feature>
<sequence>MAASNLDRHTQLDQNGKRETMSKLHVTQTEGYLKSKLDSRIDMSDYAHHSDPQQVKKAFLTRGLAALAVSQMTEEPIEELAKSVTDGAQDGGIDLVHFSPNDRTLYLVQTKWHEDGHGSIELGEVLKFIDGVKKLLDNDIASLNSRIQAKKPDIESALFDANANFVLVIAHTGQEDLSVEVQAALDSYVTSQNDTSDLMFVRVLKQGDLHKAVAAGLAGAPVSAEVQLYGWGQVKEPHFGVYGQVCAADVASWMKVNGSRLFDKNLRQFLGTSQVNQDIVDTLLKRPEDFWYFNNGITVVASGVAKKPIGGNSTESGIFECAGFSVVNGAQTVGSIFAAATLNPESVQKAMVPLRIISSEKSPSAFASEVTRFTNTQNAIEKRDFVALDPEQERIRQELHIEGVEYAYKSGASSGSAAKRFDLTEATVALACSNSDVSLAVQAKREIGKLWEDLSKAPYKQLFNGGVTGPHVWQAVQGLRAVDLALSSESKKYTGRDGLICVHGNRFIEWAVLSVLGVASGKTFVSVEGQIPSLVDTTIAKLLTAVKLNYADSYPASLFKNLGKCKILSTKM</sequence>
<dbReference type="Proteomes" id="UP000063308">
    <property type="component" value="Chromosome"/>
</dbReference>
<feature type="domain" description="Abortive phage infection protein C-terminal" evidence="2">
    <location>
        <begin position="262"/>
        <end position="413"/>
    </location>
</feature>
<evidence type="ECO:0000256" key="1">
    <source>
        <dbReference type="SAM" id="MobiDB-lite"/>
    </source>
</evidence>
<dbReference type="AlphaFoldDB" id="A0A0E3VX22"/>